<accession>A0ACD3AA37</accession>
<evidence type="ECO:0000313" key="2">
    <source>
        <dbReference type="Proteomes" id="UP000308600"/>
    </source>
</evidence>
<evidence type="ECO:0000313" key="1">
    <source>
        <dbReference type="EMBL" id="TFK62590.1"/>
    </source>
</evidence>
<sequence length="504" mass="57975">MKHEKSPDFGHLHLPAEVIDNILAEVDLHSDLIQLACCSRLFNHLVIPRHTEYRVIQLGVDEKYQHLFAHLSRRPDLASLVREIHLVPVAFEEDAARLHLPKSYIKDGKEATRILEEKNFDIIGALRFMTRLQGVRWVWSSIGQGETRAHLQSRVMVRPILETLRDVGFLQPRSYYKSHPFLAGQPVDDYGLWKVASLSLIGDMWSYKPKPDPAIDEIFLCCWLQNLSNLEFLILEGHILLEHIQTLSFVNLRSLGLFTQLLDPADIKQITTFLQRHPTITALTWGSIGKLQVPYYFLPNLTQLVCKPELLAALVKTYVKNEARNPPPRPIECLVLLPRTAPEGTKILRGVLASICDKSFIDRRSLRRLSVHRIDFTSDLGKIARAFPMIRELKIPQDENITCADLKPFRNLEVLHDRAMWYEYKGHIAQSRRLQRKPEQLLEATIIQDLAEYCPKLRQVDHPTDDDLKIIITRGSEGQVSYRSVDRSPKAAFDLIPRTTADRL</sequence>
<name>A0ACD3AA37_9AGAR</name>
<reference evidence="1 2" key="1">
    <citation type="journal article" date="2019" name="Nat. Ecol. Evol.">
        <title>Megaphylogeny resolves global patterns of mushroom evolution.</title>
        <authorList>
            <person name="Varga T."/>
            <person name="Krizsan K."/>
            <person name="Foldi C."/>
            <person name="Dima B."/>
            <person name="Sanchez-Garcia M."/>
            <person name="Sanchez-Ramirez S."/>
            <person name="Szollosi G.J."/>
            <person name="Szarkandi J.G."/>
            <person name="Papp V."/>
            <person name="Albert L."/>
            <person name="Andreopoulos W."/>
            <person name="Angelini C."/>
            <person name="Antonin V."/>
            <person name="Barry K.W."/>
            <person name="Bougher N.L."/>
            <person name="Buchanan P."/>
            <person name="Buyck B."/>
            <person name="Bense V."/>
            <person name="Catcheside P."/>
            <person name="Chovatia M."/>
            <person name="Cooper J."/>
            <person name="Damon W."/>
            <person name="Desjardin D."/>
            <person name="Finy P."/>
            <person name="Geml J."/>
            <person name="Haridas S."/>
            <person name="Hughes K."/>
            <person name="Justo A."/>
            <person name="Karasinski D."/>
            <person name="Kautmanova I."/>
            <person name="Kiss B."/>
            <person name="Kocsube S."/>
            <person name="Kotiranta H."/>
            <person name="LaButti K.M."/>
            <person name="Lechner B.E."/>
            <person name="Liimatainen K."/>
            <person name="Lipzen A."/>
            <person name="Lukacs Z."/>
            <person name="Mihaltcheva S."/>
            <person name="Morgado L.N."/>
            <person name="Niskanen T."/>
            <person name="Noordeloos M.E."/>
            <person name="Ohm R.A."/>
            <person name="Ortiz-Santana B."/>
            <person name="Ovrebo C."/>
            <person name="Racz N."/>
            <person name="Riley R."/>
            <person name="Savchenko A."/>
            <person name="Shiryaev A."/>
            <person name="Soop K."/>
            <person name="Spirin V."/>
            <person name="Szebenyi C."/>
            <person name="Tomsovsky M."/>
            <person name="Tulloss R.E."/>
            <person name="Uehling J."/>
            <person name="Grigoriev I.V."/>
            <person name="Vagvolgyi C."/>
            <person name="Papp T."/>
            <person name="Martin F.M."/>
            <person name="Miettinen O."/>
            <person name="Hibbett D.S."/>
            <person name="Nagy L.G."/>
        </authorList>
    </citation>
    <scope>NUCLEOTIDE SEQUENCE [LARGE SCALE GENOMIC DNA]</scope>
    <source>
        <strain evidence="1 2">NL-1719</strain>
    </source>
</reference>
<proteinExistence type="predicted"/>
<keyword evidence="2" id="KW-1185">Reference proteome</keyword>
<organism evidence="1 2">
    <name type="scientific">Pluteus cervinus</name>
    <dbReference type="NCBI Taxonomy" id="181527"/>
    <lineage>
        <taxon>Eukaryota</taxon>
        <taxon>Fungi</taxon>
        <taxon>Dikarya</taxon>
        <taxon>Basidiomycota</taxon>
        <taxon>Agaricomycotina</taxon>
        <taxon>Agaricomycetes</taxon>
        <taxon>Agaricomycetidae</taxon>
        <taxon>Agaricales</taxon>
        <taxon>Pluteineae</taxon>
        <taxon>Pluteaceae</taxon>
        <taxon>Pluteus</taxon>
    </lineage>
</organism>
<dbReference type="EMBL" id="ML208572">
    <property type="protein sequence ID" value="TFK62590.1"/>
    <property type="molecule type" value="Genomic_DNA"/>
</dbReference>
<dbReference type="Proteomes" id="UP000308600">
    <property type="component" value="Unassembled WGS sequence"/>
</dbReference>
<protein>
    <submittedName>
        <fullName evidence="1">Uncharacterized protein</fullName>
    </submittedName>
</protein>
<gene>
    <name evidence="1" type="ORF">BDN72DRAFT_964444</name>
</gene>